<dbReference type="FunCoup" id="C1EB53">
    <property type="interactions" value="96"/>
</dbReference>
<evidence type="ECO:0000256" key="1">
    <source>
        <dbReference type="SAM" id="MobiDB-lite"/>
    </source>
</evidence>
<proteinExistence type="predicted"/>
<gene>
    <name evidence="2" type="ORF">MICPUN_101630</name>
</gene>
<dbReference type="Proteomes" id="UP000002009">
    <property type="component" value="Chromosome 7"/>
</dbReference>
<feature type="region of interest" description="Disordered" evidence="1">
    <location>
        <begin position="169"/>
        <end position="232"/>
    </location>
</feature>
<keyword evidence="3" id="KW-1185">Reference proteome</keyword>
<dbReference type="EMBL" id="CP001328">
    <property type="protein sequence ID" value="ACO64970.1"/>
    <property type="molecule type" value="Genomic_DNA"/>
</dbReference>
<dbReference type="PANTHER" id="PTHR35321">
    <property type="entry name" value="OS02G0753200 PROTEIN"/>
    <property type="match status" value="1"/>
</dbReference>
<name>C1EB53_MICCC</name>
<dbReference type="RefSeq" id="XP_002503712.1">
    <property type="nucleotide sequence ID" value="XM_002503666.1"/>
</dbReference>
<dbReference type="InParanoid" id="C1EB53"/>
<feature type="compositionally biased region" description="Basic and acidic residues" evidence="1">
    <location>
        <begin position="206"/>
        <end position="215"/>
    </location>
</feature>
<dbReference type="PANTHER" id="PTHR35321:SF1">
    <property type="entry name" value="OS02G0753200 PROTEIN"/>
    <property type="match status" value="1"/>
</dbReference>
<feature type="region of interest" description="Disordered" evidence="1">
    <location>
        <begin position="1"/>
        <end position="71"/>
    </location>
</feature>
<organism evidence="2 3">
    <name type="scientific">Micromonas commoda (strain RCC299 / NOUM17 / CCMP2709)</name>
    <name type="common">Picoplanktonic green alga</name>
    <dbReference type="NCBI Taxonomy" id="296587"/>
    <lineage>
        <taxon>Eukaryota</taxon>
        <taxon>Viridiplantae</taxon>
        <taxon>Chlorophyta</taxon>
        <taxon>Mamiellophyceae</taxon>
        <taxon>Mamiellales</taxon>
        <taxon>Mamiellaceae</taxon>
        <taxon>Micromonas</taxon>
    </lineage>
</organism>
<accession>C1EB53</accession>
<dbReference type="OrthoDB" id="543560at2759"/>
<reference evidence="2 3" key="1">
    <citation type="journal article" date="2009" name="Science">
        <title>Green evolution and dynamic adaptations revealed by genomes of the marine picoeukaryotes Micromonas.</title>
        <authorList>
            <person name="Worden A.Z."/>
            <person name="Lee J.H."/>
            <person name="Mock T."/>
            <person name="Rouze P."/>
            <person name="Simmons M.P."/>
            <person name="Aerts A.L."/>
            <person name="Allen A.E."/>
            <person name="Cuvelier M.L."/>
            <person name="Derelle E."/>
            <person name="Everett M.V."/>
            <person name="Foulon E."/>
            <person name="Grimwood J."/>
            <person name="Gundlach H."/>
            <person name="Henrissat B."/>
            <person name="Napoli C."/>
            <person name="McDonald S.M."/>
            <person name="Parker M.S."/>
            <person name="Rombauts S."/>
            <person name="Salamov A."/>
            <person name="Von Dassow P."/>
            <person name="Badger J.H."/>
            <person name="Coutinho P.M."/>
            <person name="Demir E."/>
            <person name="Dubchak I."/>
            <person name="Gentemann C."/>
            <person name="Eikrem W."/>
            <person name="Gready J.E."/>
            <person name="John U."/>
            <person name="Lanier W."/>
            <person name="Lindquist E.A."/>
            <person name="Lucas S."/>
            <person name="Mayer K.F."/>
            <person name="Moreau H."/>
            <person name="Not F."/>
            <person name="Otillar R."/>
            <person name="Panaud O."/>
            <person name="Pangilinan J."/>
            <person name="Paulsen I."/>
            <person name="Piegu B."/>
            <person name="Poliakov A."/>
            <person name="Robbens S."/>
            <person name="Schmutz J."/>
            <person name="Toulza E."/>
            <person name="Wyss T."/>
            <person name="Zelensky A."/>
            <person name="Zhou K."/>
            <person name="Armbrust E.V."/>
            <person name="Bhattacharya D."/>
            <person name="Goodenough U.W."/>
            <person name="Van de Peer Y."/>
            <person name="Grigoriev I.V."/>
        </authorList>
    </citation>
    <scope>NUCLEOTIDE SEQUENCE [LARGE SCALE GENOMIC DNA]</scope>
    <source>
        <strain evidence="3">RCC299 / NOUM17</strain>
    </source>
</reference>
<sequence>MAFFGLEAYGSDDENGPSLSDSSDSDSDSEDAAAAIVAAAPVALGPEPPPEKSKPVTRPLPSALDLFDRVDKPPDFLTRPMDKLGYTPVYAPTKQAAADAYDVEEPRELAAKHRASATVSSAPKRYRADEIAAKERKMNEASMGDAERALRNGARGGGDALAMAVLGAAPKPTLGERQRGRPASGAMDVNEFLAKGPGALAPRKRGGNDRMDAERRKRQAGQNGRDSVEWKSEAEMVLRQQYD</sequence>
<dbReference type="AlphaFoldDB" id="C1EB53"/>
<evidence type="ECO:0000313" key="2">
    <source>
        <dbReference type="EMBL" id="ACO64970.1"/>
    </source>
</evidence>
<protein>
    <submittedName>
        <fullName evidence="2">Uncharacterized protein</fullName>
    </submittedName>
</protein>
<dbReference type="InterPro" id="IPR040306">
    <property type="entry name" value="Os02g0753200-like"/>
</dbReference>
<dbReference type="GeneID" id="8245356"/>
<evidence type="ECO:0000313" key="3">
    <source>
        <dbReference type="Proteomes" id="UP000002009"/>
    </source>
</evidence>
<dbReference type="KEGG" id="mis:MICPUN_101630"/>